<feature type="binding site" evidence="1">
    <location>
        <position position="9"/>
    </location>
    <ligand>
        <name>a divalent metal cation</name>
        <dbReference type="ChEBI" id="CHEBI:60240"/>
        <label>1</label>
    </ligand>
</feature>
<dbReference type="PANTHER" id="PTHR47176">
    <property type="entry name" value="OSJNBA0020J04.13 PROTEIN"/>
    <property type="match status" value="1"/>
</dbReference>
<protein>
    <submittedName>
        <fullName evidence="2">Uncharacterized protein</fullName>
    </submittedName>
</protein>
<feature type="binding site" evidence="1">
    <location>
        <position position="208"/>
    </location>
    <ligand>
        <name>a divalent metal cation</name>
        <dbReference type="ChEBI" id="CHEBI:60240"/>
        <label>1</label>
    </ligand>
</feature>
<dbReference type="InterPro" id="IPR001130">
    <property type="entry name" value="TatD-like"/>
</dbReference>
<reference evidence="2 3" key="1">
    <citation type="journal article" date="2024" name="Nat. Commun.">
        <title>Phylogenomics reveals the evolutionary origins of lichenization in chlorophyte algae.</title>
        <authorList>
            <person name="Puginier C."/>
            <person name="Libourel C."/>
            <person name="Otte J."/>
            <person name="Skaloud P."/>
            <person name="Haon M."/>
            <person name="Grisel S."/>
            <person name="Petersen M."/>
            <person name="Berrin J.G."/>
            <person name="Delaux P.M."/>
            <person name="Dal Grande F."/>
            <person name="Keller J."/>
        </authorList>
    </citation>
    <scope>NUCLEOTIDE SEQUENCE [LARGE SCALE GENOMIC DNA]</scope>
    <source>
        <strain evidence="2 3">SAG 2523</strain>
    </source>
</reference>
<name>A0AAW1RVW5_9CHLO</name>
<proteinExistence type="predicted"/>
<dbReference type="AlphaFoldDB" id="A0AAW1RVW5"/>
<accession>A0AAW1RVW5</accession>
<keyword evidence="1" id="KW-0479">Metal-binding</keyword>
<dbReference type="SUPFAM" id="SSF51556">
    <property type="entry name" value="Metallo-dependent hydrolases"/>
    <property type="match status" value="1"/>
</dbReference>
<feature type="binding site" evidence="1">
    <location>
        <position position="157"/>
    </location>
    <ligand>
        <name>a divalent metal cation</name>
        <dbReference type="ChEBI" id="CHEBI:60240"/>
        <label>2</label>
    </ligand>
</feature>
<dbReference type="Proteomes" id="UP001485043">
    <property type="component" value="Unassembled WGS sequence"/>
</dbReference>
<evidence type="ECO:0000313" key="3">
    <source>
        <dbReference type="Proteomes" id="UP001485043"/>
    </source>
</evidence>
<dbReference type="Gene3D" id="3.20.20.140">
    <property type="entry name" value="Metal-dependent hydrolases"/>
    <property type="match status" value="1"/>
</dbReference>
<feature type="binding site" evidence="1">
    <location>
        <position position="94"/>
    </location>
    <ligand>
        <name>a divalent metal cation</name>
        <dbReference type="ChEBI" id="CHEBI:60240"/>
        <label>1</label>
    </ligand>
</feature>
<evidence type="ECO:0000313" key="2">
    <source>
        <dbReference type="EMBL" id="KAK9837538.1"/>
    </source>
</evidence>
<dbReference type="PANTHER" id="PTHR47176:SF1">
    <property type="entry name" value="OS04G0577500 PROTEIN"/>
    <property type="match status" value="1"/>
</dbReference>
<evidence type="ECO:0000256" key="1">
    <source>
        <dbReference type="PIRSR" id="PIRSR005902-1"/>
    </source>
</evidence>
<dbReference type="GO" id="GO:0046872">
    <property type="term" value="F:metal ion binding"/>
    <property type="evidence" value="ECO:0007669"/>
    <property type="project" value="UniProtKB-KW"/>
</dbReference>
<dbReference type="GO" id="GO:0016788">
    <property type="term" value="F:hydrolase activity, acting on ester bonds"/>
    <property type="evidence" value="ECO:0007669"/>
    <property type="project" value="InterPro"/>
</dbReference>
<sequence>MGPEIFDVHFHLQDPRFQDPGQIVSEAVQAGVTRLGCAGTQESDWQQVLAFSKRHTQVVPSIGLHPWYVTERSNTWLKTLEELLKAEPHAGLGECGLDKSPKGKEVPMEEQQEVMMEQLRLGKDLERPITVHCVKAFQELLEPVLEQAPYPSGLILHSWMGPAELVPKLAAVDGVHFSISGHTSRLAERKTMPMLQQIPLDRLLLETDSPDALPHVDDDGHDGGTPLHPVAEDTTARLNHPANVRVVLEWVARSMGKPATEVAAAALRNSNRLFPCRLEDSYVQPRLSFETVEQEKRGK</sequence>
<dbReference type="Pfam" id="PF01026">
    <property type="entry name" value="TatD_DNase"/>
    <property type="match status" value="1"/>
</dbReference>
<dbReference type="CDD" id="cd01310">
    <property type="entry name" value="TatD_DNAse"/>
    <property type="match status" value="1"/>
</dbReference>
<dbReference type="EMBL" id="JALJOV010001944">
    <property type="protein sequence ID" value="KAK9837538.1"/>
    <property type="molecule type" value="Genomic_DNA"/>
</dbReference>
<organism evidence="2 3">
    <name type="scientific">Apatococcus fuscideae</name>
    <dbReference type="NCBI Taxonomy" id="2026836"/>
    <lineage>
        <taxon>Eukaryota</taxon>
        <taxon>Viridiplantae</taxon>
        <taxon>Chlorophyta</taxon>
        <taxon>core chlorophytes</taxon>
        <taxon>Trebouxiophyceae</taxon>
        <taxon>Chlorellales</taxon>
        <taxon>Chlorellaceae</taxon>
        <taxon>Apatococcus</taxon>
    </lineage>
</organism>
<comment type="caution">
    <text evidence="2">The sequence shown here is derived from an EMBL/GenBank/DDBJ whole genome shotgun (WGS) entry which is preliminary data.</text>
</comment>
<keyword evidence="3" id="KW-1185">Reference proteome</keyword>
<dbReference type="PIRSF" id="PIRSF005902">
    <property type="entry name" value="DNase_TatD"/>
    <property type="match status" value="1"/>
</dbReference>
<dbReference type="InterPro" id="IPR032466">
    <property type="entry name" value="Metal_Hydrolase"/>
</dbReference>
<feature type="binding site" evidence="1">
    <location>
        <position position="11"/>
    </location>
    <ligand>
        <name>a divalent metal cation</name>
        <dbReference type="ChEBI" id="CHEBI:60240"/>
        <label>1</label>
    </ligand>
</feature>
<feature type="binding site" evidence="1">
    <location>
        <position position="132"/>
    </location>
    <ligand>
        <name>a divalent metal cation</name>
        <dbReference type="ChEBI" id="CHEBI:60240"/>
        <label>2</label>
    </ligand>
</feature>
<gene>
    <name evidence="2" type="ORF">WJX84_007920</name>
</gene>